<reference evidence="2 3" key="1">
    <citation type="journal article" date="2014" name="Am. J. Bot.">
        <title>Genome assembly and annotation for red clover (Trifolium pratense; Fabaceae).</title>
        <authorList>
            <person name="Istvanek J."/>
            <person name="Jaros M."/>
            <person name="Krenek A."/>
            <person name="Repkova J."/>
        </authorList>
    </citation>
    <scope>NUCLEOTIDE SEQUENCE [LARGE SCALE GENOMIC DNA]</scope>
    <source>
        <strain evidence="3">cv. Tatra</strain>
        <tissue evidence="2">Young leaves</tissue>
    </source>
</reference>
<dbReference type="Proteomes" id="UP000236291">
    <property type="component" value="Unassembled WGS sequence"/>
</dbReference>
<gene>
    <name evidence="2" type="ORF">L195_g029078</name>
</gene>
<comment type="caution">
    <text evidence="2">The sequence shown here is derived from an EMBL/GenBank/DDBJ whole genome shotgun (WGS) entry which is preliminary data.</text>
</comment>
<proteinExistence type="predicted"/>
<evidence type="ECO:0000259" key="1">
    <source>
        <dbReference type="Pfam" id="PF24626"/>
    </source>
</evidence>
<dbReference type="EMBL" id="ASHM01025653">
    <property type="protein sequence ID" value="PNX73179.1"/>
    <property type="molecule type" value="Genomic_DNA"/>
</dbReference>
<feature type="non-terminal residue" evidence="2">
    <location>
        <position position="152"/>
    </location>
</feature>
<dbReference type="Gene3D" id="3.30.420.10">
    <property type="entry name" value="Ribonuclease H-like superfamily/Ribonuclease H"/>
    <property type="match status" value="1"/>
</dbReference>
<name>A0A2K3L3T4_TRIPR</name>
<dbReference type="SUPFAM" id="SSF53098">
    <property type="entry name" value="Ribonuclease H-like"/>
    <property type="match status" value="1"/>
</dbReference>
<evidence type="ECO:0000313" key="2">
    <source>
        <dbReference type="EMBL" id="PNX73179.1"/>
    </source>
</evidence>
<dbReference type="Pfam" id="PF24626">
    <property type="entry name" value="SH3_Tf2-1"/>
    <property type="match status" value="1"/>
</dbReference>
<protein>
    <submittedName>
        <fullName evidence="2">Putative retrotransposon Ty3-gypsy subclass protein</fullName>
    </submittedName>
</protein>
<dbReference type="PANTHER" id="PTHR45835:SF99">
    <property type="entry name" value="CHROMO DOMAIN-CONTAINING PROTEIN-RELATED"/>
    <property type="match status" value="1"/>
</dbReference>
<organism evidence="2 3">
    <name type="scientific">Trifolium pratense</name>
    <name type="common">Red clover</name>
    <dbReference type="NCBI Taxonomy" id="57577"/>
    <lineage>
        <taxon>Eukaryota</taxon>
        <taxon>Viridiplantae</taxon>
        <taxon>Streptophyta</taxon>
        <taxon>Embryophyta</taxon>
        <taxon>Tracheophyta</taxon>
        <taxon>Spermatophyta</taxon>
        <taxon>Magnoliopsida</taxon>
        <taxon>eudicotyledons</taxon>
        <taxon>Gunneridae</taxon>
        <taxon>Pentapetalae</taxon>
        <taxon>rosids</taxon>
        <taxon>fabids</taxon>
        <taxon>Fabales</taxon>
        <taxon>Fabaceae</taxon>
        <taxon>Papilionoideae</taxon>
        <taxon>50 kb inversion clade</taxon>
        <taxon>NPAAA clade</taxon>
        <taxon>Hologalegina</taxon>
        <taxon>IRL clade</taxon>
        <taxon>Trifolieae</taxon>
        <taxon>Trifolium</taxon>
    </lineage>
</organism>
<dbReference type="STRING" id="57577.A0A2K3L3T4"/>
<sequence>MASSPGGLLQIPPIPEQIWEDISLGFITGLPKSKQFEAILVVVDRLSKYAHFIPLKHPYTSQKHSRDFFHHRINAKLAAKYYGPYPIIERVGAVAYKLKLPEGSRVHPVFHVSLLKKVVGNYQEDKELPDLLEEKIEICEPEAVLATKSEAA</sequence>
<dbReference type="GO" id="GO:0003676">
    <property type="term" value="F:nucleic acid binding"/>
    <property type="evidence" value="ECO:0007669"/>
    <property type="project" value="InterPro"/>
</dbReference>
<dbReference type="InterPro" id="IPR036397">
    <property type="entry name" value="RNaseH_sf"/>
</dbReference>
<dbReference type="InterPro" id="IPR056924">
    <property type="entry name" value="SH3_Tf2-1"/>
</dbReference>
<feature type="domain" description="Tf2-1-like SH3-like" evidence="1">
    <location>
        <begin position="68"/>
        <end position="118"/>
    </location>
</feature>
<dbReference type="AlphaFoldDB" id="A0A2K3L3T4"/>
<dbReference type="InterPro" id="IPR012337">
    <property type="entry name" value="RNaseH-like_sf"/>
</dbReference>
<evidence type="ECO:0000313" key="3">
    <source>
        <dbReference type="Proteomes" id="UP000236291"/>
    </source>
</evidence>
<accession>A0A2K3L3T4</accession>
<dbReference type="PANTHER" id="PTHR45835">
    <property type="entry name" value="YALI0A06105P"/>
    <property type="match status" value="1"/>
</dbReference>
<reference evidence="2 3" key="2">
    <citation type="journal article" date="2017" name="Front. Plant Sci.">
        <title>Gene Classification and Mining of Molecular Markers Useful in Red Clover (Trifolium pratense) Breeding.</title>
        <authorList>
            <person name="Istvanek J."/>
            <person name="Dluhosova J."/>
            <person name="Dluhos P."/>
            <person name="Patkova L."/>
            <person name="Nedelnik J."/>
            <person name="Repkova J."/>
        </authorList>
    </citation>
    <scope>NUCLEOTIDE SEQUENCE [LARGE SCALE GENOMIC DNA]</scope>
    <source>
        <strain evidence="3">cv. Tatra</strain>
        <tissue evidence="2">Young leaves</tissue>
    </source>
</reference>